<gene>
    <name evidence="1" type="ORF">Celaphus_00011778</name>
</gene>
<reference evidence="1 2" key="1">
    <citation type="journal article" date="2018" name="Mol. Genet. Genomics">
        <title>The red deer Cervus elaphus genome CerEla1.0: sequencing, annotating, genes, and chromosomes.</title>
        <authorList>
            <person name="Bana N.A."/>
            <person name="Nyiri A."/>
            <person name="Nagy J."/>
            <person name="Frank K."/>
            <person name="Nagy T."/>
            <person name="Steger V."/>
            <person name="Schiller M."/>
            <person name="Lakatos P."/>
            <person name="Sugar L."/>
            <person name="Horn P."/>
            <person name="Barta E."/>
            <person name="Orosz L."/>
        </authorList>
    </citation>
    <scope>NUCLEOTIDE SEQUENCE [LARGE SCALE GENOMIC DNA]</scope>
    <source>
        <strain evidence="1">Hungarian</strain>
    </source>
</reference>
<comment type="caution">
    <text evidence="1">The sequence shown here is derived from an EMBL/GenBank/DDBJ whole genome shotgun (WGS) entry which is preliminary data.</text>
</comment>
<dbReference type="EMBL" id="MKHE01000003">
    <property type="protein sequence ID" value="OWK16574.1"/>
    <property type="molecule type" value="Genomic_DNA"/>
</dbReference>
<name>A0A212DEK8_CEREH</name>
<accession>A0A212DEK8</accession>
<dbReference type="Proteomes" id="UP000242450">
    <property type="component" value="Chromosome 3"/>
</dbReference>
<sequence length="145" mass="14969">MAGLIKKQILKHLSRGAEVAAPDLPSPLHSGLAWRVSAWTGSPPVGVAHRQVRPWTVPLDGFSPPIGSRRSVLGGRERLLAGTVPDAASGGCREDPLGRSCADLGDGLASPRCSVSARLHSEMSGSVNPGRLAQCGLLGLSLASH</sequence>
<protein>
    <submittedName>
        <fullName evidence="1">Uncharacterized protein</fullName>
    </submittedName>
</protein>
<evidence type="ECO:0000313" key="2">
    <source>
        <dbReference type="Proteomes" id="UP000242450"/>
    </source>
</evidence>
<keyword evidence="2" id="KW-1185">Reference proteome</keyword>
<evidence type="ECO:0000313" key="1">
    <source>
        <dbReference type="EMBL" id="OWK16574.1"/>
    </source>
</evidence>
<dbReference type="AlphaFoldDB" id="A0A212DEK8"/>
<proteinExistence type="predicted"/>
<organism evidence="1 2">
    <name type="scientific">Cervus elaphus hippelaphus</name>
    <name type="common">European red deer</name>
    <dbReference type="NCBI Taxonomy" id="46360"/>
    <lineage>
        <taxon>Eukaryota</taxon>
        <taxon>Metazoa</taxon>
        <taxon>Chordata</taxon>
        <taxon>Craniata</taxon>
        <taxon>Vertebrata</taxon>
        <taxon>Euteleostomi</taxon>
        <taxon>Mammalia</taxon>
        <taxon>Eutheria</taxon>
        <taxon>Laurasiatheria</taxon>
        <taxon>Artiodactyla</taxon>
        <taxon>Ruminantia</taxon>
        <taxon>Pecora</taxon>
        <taxon>Cervidae</taxon>
        <taxon>Cervinae</taxon>
        <taxon>Cervus</taxon>
    </lineage>
</organism>